<dbReference type="EMBL" id="KY045851">
    <property type="protein sequence ID" value="APM00215.1"/>
    <property type="molecule type" value="Genomic_DNA"/>
</dbReference>
<evidence type="ECO:0000313" key="2">
    <source>
        <dbReference type="EMBL" id="APM00215.1"/>
    </source>
</evidence>
<protein>
    <submittedName>
        <fullName evidence="2">Uncharacterized protein</fullName>
    </submittedName>
</protein>
<reference evidence="2 3" key="1">
    <citation type="submission" date="2016-10" db="EMBL/GenBank/DDBJ databases">
        <title>An insight into ecological interactions, comparative genomics and biogeography of Pseudoalteromonas phages.</title>
        <authorList>
            <person name="Lara E."/>
            <person name="Vaque D."/>
            <person name="Sa E.L."/>
            <person name="Salazar G."/>
            <person name="Sanchez P."/>
            <person name="Duhaime M.B."/>
            <person name="Ignacio-Espinoza J."/>
            <person name="Santos F."/>
            <person name="Roux S."/>
            <person name="Anton J."/>
            <person name="Sullivan M.B."/>
            <person name="Acinas S.G."/>
        </authorList>
    </citation>
    <scope>NUCLEOTIDE SEQUENCE [LARGE SCALE GENOMIC DNA]</scope>
    <source>
        <strain evidence="2 3">C5a</strain>
    </source>
</reference>
<name>A0A1L5C266_9CAUD</name>
<accession>A0A1L5C266</accession>
<keyword evidence="3" id="KW-1185">Reference proteome</keyword>
<organism evidence="2 3">
    <name type="scientific">Pseudoalteromonas phage C5a</name>
    <dbReference type="NCBI Taxonomy" id="1916107"/>
    <lineage>
        <taxon>Viruses</taxon>
        <taxon>Duplodnaviria</taxon>
        <taxon>Heunggongvirae</taxon>
        <taxon>Uroviricota</taxon>
        <taxon>Caudoviricetes</taxon>
        <taxon>Peduoviridae</taxon>
        <taxon>Catalunyavirus</taxon>
        <taxon>Catalunyavirus C5a</taxon>
    </lineage>
</organism>
<feature type="compositionally biased region" description="Polar residues" evidence="1">
    <location>
        <begin position="1"/>
        <end position="17"/>
    </location>
</feature>
<gene>
    <name evidence="2" type="ORF">C5a_5</name>
</gene>
<proteinExistence type="predicted"/>
<evidence type="ECO:0000256" key="1">
    <source>
        <dbReference type="SAM" id="MobiDB-lite"/>
    </source>
</evidence>
<evidence type="ECO:0000313" key="3">
    <source>
        <dbReference type="Proteomes" id="UP000222283"/>
    </source>
</evidence>
<sequence length="39" mass="3877">MNKQHVNGKSVLLSAQVSGGEDTQDNGGGGGGVEPPKLN</sequence>
<feature type="region of interest" description="Disordered" evidence="1">
    <location>
        <begin position="1"/>
        <end position="39"/>
    </location>
</feature>
<dbReference type="Proteomes" id="UP000222283">
    <property type="component" value="Segment"/>
</dbReference>